<dbReference type="GO" id="GO:0005524">
    <property type="term" value="F:ATP binding"/>
    <property type="evidence" value="ECO:0007669"/>
    <property type="project" value="UniProtKB-KW"/>
</dbReference>
<reference evidence="7 8" key="1">
    <citation type="submission" date="2015-02" db="EMBL/GenBank/DDBJ databases">
        <title>Whole genome shotgun sequencing of cultured foodborne pathogen.</title>
        <authorList>
            <person name="Timme R."/>
            <person name="Allard M.W."/>
            <person name="Strain E."/>
            <person name="Evans P.S."/>
            <person name="Brown E."/>
        </authorList>
    </citation>
    <scope>NUCLEOTIDE SEQUENCE [LARGE SCALE GENOMIC DNA]</scope>
    <source>
        <strain evidence="7 8">GCSL-TSO-24</strain>
    </source>
</reference>
<dbReference type="PROSITE" id="PS00211">
    <property type="entry name" value="ABC_TRANSPORTER_1"/>
    <property type="match status" value="1"/>
</dbReference>
<dbReference type="PANTHER" id="PTHR42794:SF1">
    <property type="entry name" value="HEMIN IMPORT ATP-BINDING PROTEIN HMUV"/>
    <property type="match status" value="1"/>
</dbReference>
<evidence type="ECO:0000256" key="4">
    <source>
        <dbReference type="ARBA" id="ARBA00022967"/>
    </source>
</evidence>
<dbReference type="Gene3D" id="3.40.50.300">
    <property type="entry name" value="P-loop containing nucleotide triphosphate hydrolases"/>
    <property type="match status" value="1"/>
</dbReference>
<dbReference type="EMBL" id="JZSH01000006">
    <property type="protein sequence ID" value="KJF79127.1"/>
    <property type="molecule type" value="Genomic_DNA"/>
</dbReference>
<dbReference type="GO" id="GO:0016887">
    <property type="term" value="F:ATP hydrolysis activity"/>
    <property type="evidence" value="ECO:0007669"/>
    <property type="project" value="InterPro"/>
</dbReference>
<accession>A0A0D8LBB7</accession>
<evidence type="ECO:0000256" key="3">
    <source>
        <dbReference type="ARBA" id="ARBA00022840"/>
    </source>
</evidence>
<keyword evidence="2" id="KW-0547">Nucleotide-binding</keyword>
<gene>
    <name evidence="7" type="ORF">UA45_01270</name>
</gene>
<evidence type="ECO:0000256" key="1">
    <source>
        <dbReference type="ARBA" id="ARBA00022448"/>
    </source>
</evidence>
<keyword evidence="1" id="KW-0813">Transport</keyword>
<dbReference type="PROSITE" id="PS50893">
    <property type="entry name" value="ABC_TRANSPORTER_2"/>
    <property type="match status" value="1"/>
</dbReference>
<proteinExistence type="predicted"/>
<dbReference type="InterPro" id="IPR027417">
    <property type="entry name" value="P-loop_NTPase"/>
</dbReference>
<keyword evidence="4" id="KW-1278">Translocase</keyword>
<evidence type="ECO:0000256" key="2">
    <source>
        <dbReference type="ARBA" id="ARBA00022741"/>
    </source>
</evidence>
<dbReference type="InterPro" id="IPR017871">
    <property type="entry name" value="ABC_transporter-like_CS"/>
</dbReference>
<evidence type="ECO:0000259" key="6">
    <source>
        <dbReference type="PROSITE" id="PS50893"/>
    </source>
</evidence>
<dbReference type="SMART" id="SM00382">
    <property type="entry name" value="AAA"/>
    <property type="match status" value="1"/>
</dbReference>
<dbReference type="Proteomes" id="UP000032582">
    <property type="component" value="Unassembled WGS sequence"/>
</dbReference>
<comment type="caution">
    <text evidence="7">The sequence shown here is derived from an EMBL/GenBank/DDBJ whole genome shotgun (WGS) entry which is preliminary data.</text>
</comment>
<keyword evidence="3" id="KW-0067">ATP-binding</keyword>
<comment type="function">
    <text evidence="5">Part of the ABC transporter complex HmuTUV involved in hemin import. Responsible for energy coupling to the transport system.</text>
</comment>
<dbReference type="PANTHER" id="PTHR42794">
    <property type="entry name" value="HEMIN IMPORT ATP-BINDING PROTEIN HMUV"/>
    <property type="match status" value="1"/>
</dbReference>
<organism evidence="7 8">
    <name type="scientific">Morganella morganii</name>
    <name type="common">Proteus morganii</name>
    <dbReference type="NCBI Taxonomy" id="582"/>
    <lineage>
        <taxon>Bacteria</taxon>
        <taxon>Pseudomonadati</taxon>
        <taxon>Pseudomonadota</taxon>
        <taxon>Gammaproteobacteria</taxon>
        <taxon>Enterobacterales</taxon>
        <taxon>Morganellaceae</taxon>
        <taxon>Morganella</taxon>
    </lineage>
</organism>
<evidence type="ECO:0000256" key="5">
    <source>
        <dbReference type="ARBA" id="ARBA00037066"/>
    </source>
</evidence>
<dbReference type="PATRIC" id="fig|582.24.peg.400"/>
<dbReference type="Pfam" id="PF00005">
    <property type="entry name" value="ABC_tran"/>
    <property type="match status" value="1"/>
</dbReference>
<name>A0A0D8LBB7_MORMO</name>
<evidence type="ECO:0000313" key="7">
    <source>
        <dbReference type="EMBL" id="KJF79127.1"/>
    </source>
</evidence>
<dbReference type="InterPro" id="IPR003439">
    <property type="entry name" value="ABC_transporter-like_ATP-bd"/>
</dbReference>
<dbReference type="SUPFAM" id="SSF52540">
    <property type="entry name" value="P-loop containing nucleoside triphosphate hydrolases"/>
    <property type="match status" value="1"/>
</dbReference>
<evidence type="ECO:0000313" key="8">
    <source>
        <dbReference type="Proteomes" id="UP000032582"/>
    </source>
</evidence>
<protein>
    <submittedName>
        <fullName evidence="7">Vitamin B12 ABC transporter, ATPase component BtuD</fullName>
    </submittedName>
</protein>
<sequence>MMENVLLDVSGIRIGRRLTCDALQFFAGQQIHLLGPNGSGKSTLLAALADAVRYDGQIRYRGTDLKTIPKRQQAQFRAYLTQTTDCVPVMTVFQYLQLYMPVVQENTQLIYQLCGDFQLELLLPRMLTQLSGGEWQRVKIAAIFLQLWTTGDLSGKYLLLDEPRNHLDITQQAMLDKWIARFCEQRGTIITSGHDLNHSYLHADAVVLLKAGQVLAAGETQMVMTEDILSELFQSEIKSIRPTQETQWQITDWHQQQR</sequence>
<feature type="domain" description="ABC transporter" evidence="6">
    <location>
        <begin position="2"/>
        <end position="236"/>
    </location>
</feature>
<dbReference type="AlphaFoldDB" id="A0A0D8LBB7"/>
<dbReference type="InterPro" id="IPR003593">
    <property type="entry name" value="AAA+_ATPase"/>
</dbReference>